<dbReference type="EMBL" id="JAULSU010000006">
    <property type="protein sequence ID" value="KAK0613260.1"/>
    <property type="molecule type" value="Genomic_DNA"/>
</dbReference>
<keyword evidence="1" id="KW-0732">Signal</keyword>
<gene>
    <name evidence="2" type="ORF">B0T14DRAFT_437665</name>
</gene>
<dbReference type="GO" id="GO:0008237">
    <property type="term" value="F:metallopeptidase activity"/>
    <property type="evidence" value="ECO:0007669"/>
    <property type="project" value="InterPro"/>
</dbReference>
<accession>A0AA39WD92</accession>
<evidence type="ECO:0000313" key="2">
    <source>
        <dbReference type="EMBL" id="KAK0613260.1"/>
    </source>
</evidence>
<dbReference type="AlphaFoldDB" id="A0AA39WD92"/>
<protein>
    <recommendedName>
        <fullName evidence="4">Metalloendopeptidase</fullName>
    </recommendedName>
</protein>
<dbReference type="InterPro" id="IPR024079">
    <property type="entry name" value="MetalloPept_cat_dom_sf"/>
</dbReference>
<comment type="caution">
    <text evidence="2">The sequence shown here is derived from an EMBL/GenBank/DDBJ whole genome shotgun (WGS) entry which is preliminary data.</text>
</comment>
<feature type="chain" id="PRO_5041269871" description="Metalloendopeptidase" evidence="1">
    <location>
        <begin position="20"/>
        <end position="401"/>
    </location>
</feature>
<evidence type="ECO:0008006" key="4">
    <source>
        <dbReference type="Google" id="ProtNLM"/>
    </source>
</evidence>
<dbReference type="Proteomes" id="UP001175000">
    <property type="component" value="Unassembled WGS sequence"/>
</dbReference>
<keyword evidence="3" id="KW-1185">Reference proteome</keyword>
<name>A0AA39WD92_9PEZI</name>
<evidence type="ECO:0000313" key="3">
    <source>
        <dbReference type="Proteomes" id="UP001175000"/>
    </source>
</evidence>
<organism evidence="2 3">
    <name type="scientific">Immersiella caudata</name>
    <dbReference type="NCBI Taxonomy" id="314043"/>
    <lineage>
        <taxon>Eukaryota</taxon>
        <taxon>Fungi</taxon>
        <taxon>Dikarya</taxon>
        <taxon>Ascomycota</taxon>
        <taxon>Pezizomycotina</taxon>
        <taxon>Sordariomycetes</taxon>
        <taxon>Sordariomycetidae</taxon>
        <taxon>Sordariales</taxon>
        <taxon>Lasiosphaeriaceae</taxon>
        <taxon>Immersiella</taxon>
    </lineage>
</organism>
<sequence>MAPLRFSLAIGLLSTWVQAGSPIWESHIKPQPPHPIEQQIVVDASGFAVADEPANVHIAKRYISLLPRVEGNKIWPKRTISYCFETQEAEDNLLDLLVEATRLWRGSETTGTGLHEDVYKYIKVAPAGSACVGHRDRANILVIKYNPDGKLVTTLGIPPLNANDQEYVGPVAILSDNEGVGMLNAVANIAHELGHAWGLVHEHQNKYFWADEPGGQGVFHGKAKREDAVFDSTTFTCQNLQDWQAVRDTLTTGATGDLEMEMACSIQGSAATKRFSAQDWLPLVGGGTALKLENADPAHGYRDLDWKSLMLYPSRAGGKGKASPPGPGQPLNINDGRAPVLLRRDGQEMNINLFPSPRDILGIRQMYDDPTFPTGQPVLINEPRSSKFQRFRGIFNKKKGC</sequence>
<evidence type="ECO:0000256" key="1">
    <source>
        <dbReference type="SAM" id="SignalP"/>
    </source>
</evidence>
<reference evidence="2" key="1">
    <citation type="submission" date="2023-06" db="EMBL/GenBank/DDBJ databases">
        <title>Genome-scale phylogeny and comparative genomics of the fungal order Sordariales.</title>
        <authorList>
            <consortium name="Lawrence Berkeley National Laboratory"/>
            <person name="Hensen N."/>
            <person name="Bonometti L."/>
            <person name="Westerberg I."/>
            <person name="Brannstrom I.O."/>
            <person name="Guillou S."/>
            <person name="Cros-Aarteil S."/>
            <person name="Calhoun S."/>
            <person name="Haridas S."/>
            <person name="Kuo A."/>
            <person name="Mondo S."/>
            <person name="Pangilinan J."/>
            <person name="Riley R."/>
            <person name="Labutti K."/>
            <person name="Andreopoulos B."/>
            <person name="Lipzen A."/>
            <person name="Chen C."/>
            <person name="Yanf M."/>
            <person name="Daum C."/>
            <person name="Ng V."/>
            <person name="Clum A."/>
            <person name="Steindorff A."/>
            <person name="Ohm R."/>
            <person name="Martin F."/>
            <person name="Silar P."/>
            <person name="Natvig D."/>
            <person name="Lalanne C."/>
            <person name="Gautier V."/>
            <person name="Ament-Velasquez S.L."/>
            <person name="Kruys A."/>
            <person name="Hutchinson M.I."/>
            <person name="Powell A.J."/>
            <person name="Barry K."/>
            <person name="Miller A.N."/>
            <person name="Grigoriev I.V."/>
            <person name="Debuchy R."/>
            <person name="Gladieux P."/>
            <person name="Thoren M.H."/>
            <person name="Johannesson H."/>
        </authorList>
    </citation>
    <scope>NUCLEOTIDE SEQUENCE</scope>
    <source>
        <strain evidence="2">CBS 606.72</strain>
    </source>
</reference>
<feature type="signal peptide" evidence="1">
    <location>
        <begin position="1"/>
        <end position="19"/>
    </location>
</feature>
<proteinExistence type="predicted"/>
<dbReference type="SUPFAM" id="SSF55486">
    <property type="entry name" value="Metalloproteases ('zincins'), catalytic domain"/>
    <property type="match status" value="1"/>
</dbReference>
<dbReference type="Gene3D" id="3.40.390.10">
    <property type="entry name" value="Collagenase (Catalytic Domain)"/>
    <property type="match status" value="1"/>
</dbReference>